<dbReference type="AlphaFoldDB" id="A0A8T0EDJ0"/>
<dbReference type="PROSITE" id="PS00028">
    <property type="entry name" value="ZINC_FINGER_C2H2_1"/>
    <property type="match status" value="6"/>
</dbReference>
<dbReference type="FunFam" id="3.30.160.60:FF:000432">
    <property type="entry name" value="zinc finger protein Gfi-1b isoform X1"/>
    <property type="match status" value="1"/>
</dbReference>
<sequence>MTDGLAIGVKDGPLTFGEMGSAFRVVTPKRPREGVPGVSVPRLTAATLRPSFPLLADTLPTYYSGLWCGAPLSLKDPTLPLFPLFPHYLPSYGFSVDSASAPTTVESSASATARLAGDAPSPWETCGTDKEIRPSLTPLALGEFKPLGLATWPTDLRVKPVPVTSCHGTANFFRSQTQSPPKTDDASPRLLGSGAAEGPSLFRPAFTAGLSCFGLSLYSFGTHSGPHGEKALSSPDGVLKSSPTGDVYSCVKCDKMFSTPHGLEVHARRSHSGKRPFACELCNKTFGHEVSLSQHRAIHTAERTFECKQCGKSFKRSSTLSTHLLIHSDTRPYPCQYCGKRFHQKSDMKKHTYIHTGEKPHKCAVCGKAFSQSSNLITHSRKHTGFKPFACEICGRAFQRKVDLRRHKETQHSEIHHIP</sequence>
<evidence type="ECO:0000256" key="5">
    <source>
        <dbReference type="ARBA" id="ARBA00022833"/>
    </source>
</evidence>
<reference evidence="13" key="2">
    <citation type="submission" date="2020-06" db="EMBL/GenBank/DDBJ databases">
        <authorList>
            <person name="Sheffer M."/>
        </authorList>
    </citation>
    <scope>NUCLEOTIDE SEQUENCE</scope>
</reference>
<dbReference type="PANTHER" id="PTHR23226:SF419">
    <property type="entry name" value="FI21258P1-RELATED"/>
    <property type="match status" value="1"/>
</dbReference>
<comment type="subcellular location">
    <subcellularLocation>
        <location evidence="1">Nucleus</location>
    </subcellularLocation>
</comment>
<keyword evidence="9" id="KW-0539">Nucleus</keyword>
<evidence type="ECO:0000256" key="10">
    <source>
        <dbReference type="PROSITE-ProRule" id="PRU00042"/>
    </source>
</evidence>
<evidence type="ECO:0000256" key="8">
    <source>
        <dbReference type="ARBA" id="ARBA00023163"/>
    </source>
</evidence>
<feature type="region of interest" description="Disordered" evidence="11">
    <location>
        <begin position="172"/>
        <end position="192"/>
    </location>
</feature>
<dbReference type="SUPFAM" id="SSF57667">
    <property type="entry name" value="beta-beta-alpha zinc fingers"/>
    <property type="match status" value="3"/>
</dbReference>
<keyword evidence="5" id="KW-0862">Zinc</keyword>
<dbReference type="FunFam" id="3.30.160.60:FF:001831">
    <property type="entry name" value="Zinc finger protein Gfi-1b"/>
    <property type="match status" value="1"/>
</dbReference>
<dbReference type="FunFam" id="3.30.160.60:FF:000148">
    <property type="entry name" value="zinc finger protein Gfi-1"/>
    <property type="match status" value="1"/>
</dbReference>
<dbReference type="Proteomes" id="UP000807504">
    <property type="component" value="Unassembled WGS sequence"/>
</dbReference>
<dbReference type="OrthoDB" id="6155966at2759"/>
<organism evidence="13 14">
    <name type="scientific">Argiope bruennichi</name>
    <name type="common">Wasp spider</name>
    <name type="synonym">Aranea bruennichi</name>
    <dbReference type="NCBI Taxonomy" id="94029"/>
    <lineage>
        <taxon>Eukaryota</taxon>
        <taxon>Metazoa</taxon>
        <taxon>Ecdysozoa</taxon>
        <taxon>Arthropoda</taxon>
        <taxon>Chelicerata</taxon>
        <taxon>Arachnida</taxon>
        <taxon>Araneae</taxon>
        <taxon>Araneomorphae</taxon>
        <taxon>Entelegynae</taxon>
        <taxon>Araneoidea</taxon>
        <taxon>Araneidae</taxon>
        <taxon>Argiope</taxon>
    </lineage>
</organism>
<evidence type="ECO:0000259" key="12">
    <source>
        <dbReference type="PROSITE" id="PS50157"/>
    </source>
</evidence>
<evidence type="ECO:0000256" key="11">
    <source>
        <dbReference type="SAM" id="MobiDB-lite"/>
    </source>
</evidence>
<protein>
    <submittedName>
        <fullName evidence="13">Zinc finger protein Gfi-1b like protein</fullName>
    </submittedName>
</protein>
<keyword evidence="14" id="KW-1185">Reference proteome</keyword>
<feature type="domain" description="C2H2-type" evidence="12">
    <location>
        <begin position="333"/>
        <end position="360"/>
    </location>
</feature>
<evidence type="ECO:0000256" key="9">
    <source>
        <dbReference type="ARBA" id="ARBA00023242"/>
    </source>
</evidence>
<dbReference type="OMA" id="CHGTANF"/>
<evidence type="ECO:0000256" key="3">
    <source>
        <dbReference type="ARBA" id="ARBA00022737"/>
    </source>
</evidence>
<evidence type="ECO:0000313" key="14">
    <source>
        <dbReference type="Proteomes" id="UP000807504"/>
    </source>
</evidence>
<feature type="domain" description="C2H2-type" evidence="12">
    <location>
        <begin position="277"/>
        <end position="304"/>
    </location>
</feature>
<keyword evidence="7" id="KW-0238">DNA-binding</keyword>
<dbReference type="GO" id="GO:0000122">
    <property type="term" value="P:negative regulation of transcription by RNA polymerase II"/>
    <property type="evidence" value="ECO:0007669"/>
    <property type="project" value="UniProtKB-ARBA"/>
</dbReference>
<name>A0A8T0EDJ0_ARGBR</name>
<keyword evidence="8" id="KW-0804">Transcription</keyword>
<dbReference type="PANTHER" id="PTHR23226">
    <property type="entry name" value="ZINC FINGER AND SCAN DOMAIN-CONTAINING"/>
    <property type="match status" value="1"/>
</dbReference>
<keyword evidence="6" id="KW-0805">Transcription regulation</keyword>
<dbReference type="Gene3D" id="3.30.160.60">
    <property type="entry name" value="Classic Zinc Finger"/>
    <property type="match status" value="6"/>
</dbReference>
<gene>
    <name evidence="13" type="ORF">HNY73_018200</name>
</gene>
<dbReference type="Pfam" id="PF00096">
    <property type="entry name" value="zf-C2H2"/>
    <property type="match status" value="5"/>
</dbReference>
<feature type="domain" description="C2H2-type" evidence="12">
    <location>
        <begin position="361"/>
        <end position="388"/>
    </location>
</feature>
<dbReference type="GO" id="GO:0000978">
    <property type="term" value="F:RNA polymerase II cis-regulatory region sequence-specific DNA binding"/>
    <property type="evidence" value="ECO:0007669"/>
    <property type="project" value="TreeGrafter"/>
</dbReference>
<proteinExistence type="predicted"/>
<evidence type="ECO:0000313" key="13">
    <source>
        <dbReference type="EMBL" id="KAF8770703.1"/>
    </source>
</evidence>
<dbReference type="FunFam" id="3.30.160.60:FF:000245">
    <property type="entry name" value="zinc finger protein Gfi-1"/>
    <property type="match status" value="1"/>
</dbReference>
<dbReference type="EMBL" id="JABXBU010002228">
    <property type="protein sequence ID" value="KAF8770703.1"/>
    <property type="molecule type" value="Genomic_DNA"/>
</dbReference>
<feature type="domain" description="C2H2-type" evidence="12">
    <location>
        <begin position="389"/>
        <end position="413"/>
    </location>
</feature>
<accession>A0A8T0EDJ0</accession>
<reference evidence="13" key="1">
    <citation type="journal article" date="2020" name="bioRxiv">
        <title>Chromosome-level reference genome of the European wasp spider Argiope bruennichi: a resource for studies on range expansion and evolutionary adaptation.</title>
        <authorList>
            <person name="Sheffer M.M."/>
            <person name="Hoppe A."/>
            <person name="Krehenwinkel H."/>
            <person name="Uhl G."/>
            <person name="Kuss A.W."/>
            <person name="Jensen L."/>
            <person name="Jensen C."/>
            <person name="Gillespie R.G."/>
            <person name="Hoff K.J."/>
            <person name="Prost S."/>
        </authorList>
    </citation>
    <scope>NUCLEOTIDE SEQUENCE</scope>
</reference>
<dbReference type="Pfam" id="PF12874">
    <property type="entry name" value="zf-met"/>
    <property type="match status" value="1"/>
</dbReference>
<feature type="compositionally biased region" description="Polar residues" evidence="11">
    <location>
        <begin position="172"/>
        <end position="181"/>
    </location>
</feature>
<keyword evidence="4 10" id="KW-0863">Zinc-finger</keyword>
<dbReference type="GO" id="GO:0008270">
    <property type="term" value="F:zinc ion binding"/>
    <property type="evidence" value="ECO:0007669"/>
    <property type="project" value="UniProtKB-KW"/>
</dbReference>
<evidence type="ECO:0000256" key="1">
    <source>
        <dbReference type="ARBA" id="ARBA00004123"/>
    </source>
</evidence>
<comment type="caution">
    <text evidence="13">The sequence shown here is derived from an EMBL/GenBank/DDBJ whole genome shotgun (WGS) entry which is preliminary data.</text>
</comment>
<evidence type="ECO:0000256" key="4">
    <source>
        <dbReference type="ARBA" id="ARBA00022771"/>
    </source>
</evidence>
<feature type="domain" description="C2H2-type" evidence="12">
    <location>
        <begin position="305"/>
        <end position="332"/>
    </location>
</feature>
<dbReference type="GO" id="GO:0000981">
    <property type="term" value="F:DNA-binding transcription factor activity, RNA polymerase II-specific"/>
    <property type="evidence" value="ECO:0007669"/>
    <property type="project" value="TreeGrafter"/>
</dbReference>
<evidence type="ECO:0000256" key="6">
    <source>
        <dbReference type="ARBA" id="ARBA00023015"/>
    </source>
</evidence>
<evidence type="ECO:0000256" key="7">
    <source>
        <dbReference type="ARBA" id="ARBA00023125"/>
    </source>
</evidence>
<keyword evidence="2" id="KW-0479">Metal-binding</keyword>
<dbReference type="SMART" id="SM00355">
    <property type="entry name" value="ZnF_C2H2"/>
    <property type="match status" value="6"/>
</dbReference>
<keyword evidence="3" id="KW-0677">Repeat</keyword>
<dbReference type="FunFam" id="3.30.160.60:FF:000208">
    <property type="entry name" value="zinc finger protein Gfi-1b"/>
    <property type="match status" value="1"/>
</dbReference>
<dbReference type="InterPro" id="IPR036236">
    <property type="entry name" value="Znf_C2H2_sf"/>
</dbReference>
<dbReference type="PROSITE" id="PS50157">
    <property type="entry name" value="ZINC_FINGER_C2H2_2"/>
    <property type="match status" value="6"/>
</dbReference>
<dbReference type="InterPro" id="IPR013087">
    <property type="entry name" value="Znf_C2H2_type"/>
</dbReference>
<evidence type="ECO:0000256" key="2">
    <source>
        <dbReference type="ARBA" id="ARBA00022723"/>
    </source>
</evidence>
<dbReference type="GO" id="GO:0005634">
    <property type="term" value="C:nucleus"/>
    <property type="evidence" value="ECO:0007669"/>
    <property type="project" value="UniProtKB-SubCell"/>
</dbReference>
<feature type="domain" description="C2H2-type" evidence="12">
    <location>
        <begin position="248"/>
        <end position="276"/>
    </location>
</feature>